<keyword evidence="2" id="KW-1185">Reference proteome</keyword>
<dbReference type="EMBL" id="JADEWU010000028">
    <property type="protein sequence ID" value="MBE9144221.1"/>
    <property type="molecule type" value="Genomic_DNA"/>
</dbReference>
<evidence type="ECO:0000313" key="2">
    <source>
        <dbReference type="Proteomes" id="UP000640725"/>
    </source>
</evidence>
<proteinExistence type="predicted"/>
<feature type="non-terminal residue" evidence="1">
    <location>
        <position position="56"/>
    </location>
</feature>
<sequence length="56" mass="5959">MTSAAINTVRARVINTEETLLIFPTELPGIFQSFTGLVGETLPGANGDVIFVPQNP</sequence>
<name>A0ABR9UDK1_9CYAN</name>
<dbReference type="Proteomes" id="UP000640725">
    <property type="component" value="Unassembled WGS sequence"/>
</dbReference>
<evidence type="ECO:0000313" key="1">
    <source>
        <dbReference type="EMBL" id="MBE9144221.1"/>
    </source>
</evidence>
<organism evidence="1 2">
    <name type="scientific">Planktothrix mougeotii LEGE 06226</name>
    <dbReference type="NCBI Taxonomy" id="1828728"/>
    <lineage>
        <taxon>Bacteria</taxon>
        <taxon>Bacillati</taxon>
        <taxon>Cyanobacteriota</taxon>
        <taxon>Cyanophyceae</taxon>
        <taxon>Oscillatoriophycideae</taxon>
        <taxon>Oscillatoriales</taxon>
        <taxon>Microcoleaceae</taxon>
        <taxon>Planktothrix</taxon>
    </lineage>
</organism>
<protein>
    <submittedName>
        <fullName evidence="1">Uncharacterized protein</fullName>
    </submittedName>
</protein>
<reference evidence="1 2" key="1">
    <citation type="submission" date="2020-10" db="EMBL/GenBank/DDBJ databases">
        <authorList>
            <person name="Castelo-Branco R."/>
            <person name="Eusebio N."/>
            <person name="Adriana R."/>
            <person name="Vieira A."/>
            <person name="Brugerolle De Fraissinette N."/>
            <person name="Rezende De Castro R."/>
            <person name="Schneider M.P."/>
            <person name="Vasconcelos V."/>
            <person name="Leao P.N."/>
        </authorList>
    </citation>
    <scope>NUCLEOTIDE SEQUENCE [LARGE SCALE GENOMIC DNA]</scope>
    <source>
        <strain evidence="1 2">LEGE 06226</strain>
    </source>
</reference>
<gene>
    <name evidence="1" type="ORF">IQ236_13470</name>
</gene>
<comment type="caution">
    <text evidence="1">The sequence shown here is derived from an EMBL/GenBank/DDBJ whole genome shotgun (WGS) entry which is preliminary data.</text>
</comment>
<accession>A0ABR9UDK1</accession>